<evidence type="ECO:0000259" key="1">
    <source>
        <dbReference type="Pfam" id="PF13924"/>
    </source>
</evidence>
<geneLocation type="plasmid" evidence="3">
    <name>pretnxc12d</name>
</geneLocation>
<gene>
    <name evidence="2" type="ORF">NXC12_PD00159</name>
</gene>
<accession>A0AAN1BL82</accession>
<feature type="domain" description="Lipocalin-like" evidence="1">
    <location>
        <begin position="19"/>
        <end position="146"/>
    </location>
</feature>
<sequence>MVTHPSVHPALVDTQTLTGSWKLTRWVMEDMDTKEQKASPFGERPDGYVFFSSSNRMFVLITAENRKPAEGADEQSAAFRSLYTYSGKYRLESGRFITKIDIAGDQNWVGSEQQRSYRINGDTLIIESAPATQAGKMVRGILEWEREP</sequence>
<name>A0AAN1BL82_RHIET</name>
<proteinExistence type="predicted"/>
<evidence type="ECO:0000313" key="3">
    <source>
        <dbReference type="Proteomes" id="UP000194159"/>
    </source>
</evidence>
<protein>
    <submittedName>
        <fullName evidence="2">Lipocalin-like domain-containing protein</fullName>
    </submittedName>
</protein>
<dbReference type="Pfam" id="PF13924">
    <property type="entry name" value="Lipocalin_5"/>
    <property type="match status" value="1"/>
</dbReference>
<dbReference type="EMBL" id="CP020910">
    <property type="protein sequence ID" value="ARQ13263.1"/>
    <property type="molecule type" value="Genomic_DNA"/>
</dbReference>
<reference evidence="2 3" key="1">
    <citation type="submission" date="2017-04" db="EMBL/GenBank/DDBJ databases">
        <title>Complete genome sequences of Rhizobium genomic linages associated to common bean (phaseolus vulgaris).</title>
        <authorList>
            <person name="Santamaria R.I."/>
            <person name="Bustos P."/>
            <person name="Perez-Carrascal O."/>
            <person name="Martinez-Flores I."/>
            <person name="Juarez S."/>
            <person name="Lozano L."/>
            <person name="Miranda F."/>
            <person name="Vinuesa P."/>
            <person name="Martinez-Romero E."/>
            <person name="Cevallos M.A."/>
            <person name="Romero D."/>
            <person name="Davila G."/>
            <person name="Gonzalez V."/>
        </authorList>
    </citation>
    <scope>NUCLEOTIDE SEQUENCE [LARGE SCALE GENOMIC DNA]</scope>
    <source>
        <strain evidence="2 3">NXC12</strain>
        <plasmid evidence="3">pretnxc12d</plasmid>
    </source>
</reference>
<organism evidence="2 3">
    <name type="scientific">Rhizobium etli</name>
    <dbReference type="NCBI Taxonomy" id="29449"/>
    <lineage>
        <taxon>Bacteria</taxon>
        <taxon>Pseudomonadati</taxon>
        <taxon>Pseudomonadota</taxon>
        <taxon>Alphaproteobacteria</taxon>
        <taxon>Hyphomicrobiales</taxon>
        <taxon>Rhizobiaceae</taxon>
        <taxon>Rhizobium/Agrobacterium group</taxon>
        <taxon>Rhizobium</taxon>
    </lineage>
</organism>
<dbReference type="InterPro" id="IPR024311">
    <property type="entry name" value="Lipocalin-like"/>
</dbReference>
<evidence type="ECO:0000313" key="2">
    <source>
        <dbReference type="EMBL" id="ARQ13263.1"/>
    </source>
</evidence>
<dbReference type="AlphaFoldDB" id="A0AAN1BL82"/>
<dbReference type="Proteomes" id="UP000194159">
    <property type="component" value="Plasmid pRetNXC12d"/>
</dbReference>
<keyword evidence="2" id="KW-0614">Plasmid</keyword>